<keyword evidence="2" id="KW-1185">Reference proteome</keyword>
<name>A0ABW1CPW0_9ACTN</name>
<sequence length="101" mass="10700">MNLALTGEAVIAATQMLRPGGRLLSTTPGTPAHPAVTTVMGTTDLRPCTLDTLAAHVLDGTLPEPATRTYVLRDAARAYLDLAHEHTRGKIVVIVDTETAR</sequence>
<gene>
    <name evidence="1" type="ORF">ACFPZ3_27305</name>
</gene>
<reference evidence="2" key="1">
    <citation type="journal article" date="2019" name="Int. J. Syst. Evol. Microbiol.">
        <title>The Global Catalogue of Microorganisms (GCM) 10K type strain sequencing project: providing services to taxonomists for standard genome sequencing and annotation.</title>
        <authorList>
            <consortium name="The Broad Institute Genomics Platform"/>
            <consortium name="The Broad Institute Genome Sequencing Center for Infectious Disease"/>
            <person name="Wu L."/>
            <person name="Ma J."/>
        </authorList>
    </citation>
    <scope>NUCLEOTIDE SEQUENCE [LARGE SCALE GENOMIC DNA]</scope>
    <source>
        <strain evidence="2">CCUG 53903</strain>
    </source>
</reference>
<dbReference type="Gene3D" id="3.90.180.10">
    <property type="entry name" value="Medium-chain alcohol dehydrogenases, catalytic domain"/>
    <property type="match status" value="1"/>
</dbReference>
<protein>
    <submittedName>
        <fullName evidence="1">Zinc-binding dehydrogenase</fullName>
    </submittedName>
</protein>
<dbReference type="RefSeq" id="WP_379517087.1">
    <property type="nucleotide sequence ID" value="NZ_JBHSPA010000031.1"/>
</dbReference>
<dbReference type="Pfam" id="PF13602">
    <property type="entry name" value="ADH_zinc_N_2"/>
    <property type="match status" value="1"/>
</dbReference>
<evidence type="ECO:0000313" key="1">
    <source>
        <dbReference type="EMBL" id="MFC5827582.1"/>
    </source>
</evidence>
<dbReference type="EMBL" id="JBHSPA010000031">
    <property type="protein sequence ID" value="MFC5827582.1"/>
    <property type="molecule type" value="Genomic_DNA"/>
</dbReference>
<proteinExistence type="predicted"/>
<comment type="caution">
    <text evidence="1">The sequence shown here is derived from an EMBL/GenBank/DDBJ whole genome shotgun (WGS) entry which is preliminary data.</text>
</comment>
<organism evidence="1 2">
    <name type="scientific">Nonomuraea insulae</name>
    <dbReference type="NCBI Taxonomy" id="1616787"/>
    <lineage>
        <taxon>Bacteria</taxon>
        <taxon>Bacillati</taxon>
        <taxon>Actinomycetota</taxon>
        <taxon>Actinomycetes</taxon>
        <taxon>Streptosporangiales</taxon>
        <taxon>Streptosporangiaceae</taxon>
        <taxon>Nonomuraea</taxon>
    </lineage>
</organism>
<dbReference type="Proteomes" id="UP001596058">
    <property type="component" value="Unassembled WGS sequence"/>
</dbReference>
<evidence type="ECO:0000313" key="2">
    <source>
        <dbReference type="Proteomes" id="UP001596058"/>
    </source>
</evidence>
<accession>A0ABW1CPW0</accession>